<sequence length="53" mass="5996">MVYVLPLTGVAEQFDAYAGVCITKLEANKKKLPKSITFDLFLLELLIRVFTSF</sequence>
<dbReference type="KEGG" id="gsn:YC6258_03530"/>
<evidence type="ECO:0000313" key="2">
    <source>
        <dbReference type="Proteomes" id="UP000032266"/>
    </source>
</evidence>
<dbReference type="EMBL" id="CP007142">
    <property type="protein sequence ID" value="AJQ95566.1"/>
    <property type="molecule type" value="Genomic_DNA"/>
</dbReference>
<organism evidence="1 2">
    <name type="scientific">Gynuella sunshinyii YC6258</name>
    <dbReference type="NCBI Taxonomy" id="1445510"/>
    <lineage>
        <taxon>Bacteria</taxon>
        <taxon>Pseudomonadati</taxon>
        <taxon>Pseudomonadota</taxon>
        <taxon>Gammaproteobacteria</taxon>
        <taxon>Oceanospirillales</taxon>
        <taxon>Saccharospirillaceae</taxon>
        <taxon>Gynuella</taxon>
    </lineage>
</organism>
<proteinExistence type="predicted"/>
<name>A0A0C5VMM4_9GAMM</name>
<dbReference type="AlphaFoldDB" id="A0A0C5VMM4"/>
<dbReference type="Proteomes" id="UP000032266">
    <property type="component" value="Chromosome"/>
</dbReference>
<accession>A0A0C5VMM4</accession>
<protein>
    <submittedName>
        <fullName evidence="1">Uncharacterized protein</fullName>
    </submittedName>
</protein>
<gene>
    <name evidence="1" type="ORF">YC6258_03530</name>
</gene>
<keyword evidence="2" id="KW-1185">Reference proteome</keyword>
<evidence type="ECO:0000313" key="1">
    <source>
        <dbReference type="EMBL" id="AJQ95566.1"/>
    </source>
</evidence>
<dbReference type="HOGENOM" id="CLU_3062077_0_0_6"/>
<reference evidence="1 2" key="1">
    <citation type="submission" date="2014-01" db="EMBL/GenBank/DDBJ databases">
        <title>Full genme sequencing of cellulolytic bacterium Gynuella sunshinyii YC6258T gen. nov., sp. nov.</title>
        <authorList>
            <person name="Khan H."/>
            <person name="Chung E.J."/>
            <person name="Chung Y.R."/>
        </authorList>
    </citation>
    <scope>NUCLEOTIDE SEQUENCE [LARGE SCALE GENOMIC DNA]</scope>
    <source>
        <strain evidence="1 2">YC6258</strain>
    </source>
</reference>